<keyword evidence="3 5" id="KW-1133">Transmembrane helix</keyword>
<feature type="transmembrane region" description="Helical" evidence="5">
    <location>
        <begin position="52"/>
        <end position="80"/>
    </location>
</feature>
<organism evidence="7 8">
    <name type="scientific">Pristionchus mayeri</name>
    <dbReference type="NCBI Taxonomy" id="1317129"/>
    <lineage>
        <taxon>Eukaryota</taxon>
        <taxon>Metazoa</taxon>
        <taxon>Ecdysozoa</taxon>
        <taxon>Nematoda</taxon>
        <taxon>Chromadorea</taxon>
        <taxon>Rhabditida</taxon>
        <taxon>Rhabditina</taxon>
        <taxon>Diplogasteromorpha</taxon>
        <taxon>Diplogasteroidea</taxon>
        <taxon>Neodiplogasteridae</taxon>
        <taxon>Pristionchus</taxon>
    </lineage>
</organism>
<dbReference type="PANTHER" id="PTHR38614">
    <property type="entry name" value="PROTEIN CBG09954"/>
    <property type="match status" value="1"/>
</dbReference>
<feature type="transmembrane region" description="Helical" evidence="5">
    <location>
        <begin position="22"/>
        <end position="40"/>
    </location>
</feature>
<evidence type="ECO:0000256" key="1">
    <source>
        <dbReference type="ARBA" id="ARBA00004370"/>
    </source>
</evidence>
<protein>
    <recommendedName>
        <fullName evidence="6">G-protein coupled receptors family 1 profile domain-containing protein</fullName>
    </recommendedName>
</protein>
<evidence type="ECO:0000256" key="2">
    <source>
        <dbReference type="ARBA" id="ARBA00022692"/>
    </source>
</evidence>
<keyword evidence="4 5" id="KW-0472">Membrane</keyword>
<evidence type="ECO:0000313" key="7">
    <source>
        <dbReference type="EMBL" id="GMR46513.1"/>
    </source>
</evidence>
<gene>
    <name evidence="7" type="ORF">PMAYCL1PPCAC_16708</name>
</gene>
<dbReference type="Gene3D" id="1.20.1070.10">
    <property type="entry name" value="Rhodopsin 7-helix transmembrane proteins"/>
    <property type="match status" value="1"/>
</dbReference>
<accession>A0AAN5HZJ6</accession>
<evidence type="ECO:0000313" key="8">
    <source>
        <dbReference type="Proteomes" id="UP001328107"/>
    </source>
</evidence>
<proteinExistence type="predicted"/>
<feature type="transmembrane region" description="Helical" evidence="5">
    <location>
        <begin position="225"/>
        <end position="252"/>
    </location>
</feature>
<dbReference type="EMBL" id="BTRK01000004">
    <property type="protein sequence ID" value="GMR46513.1"/>
    <property type="molecule type" value="Genomic_DNA"/>
</dbReference>
<feature type="transmembrane region" description="Helical" evidence="5">
    <location>
        <begin position="174"/>
        <end position="196"/>
    </location>
</feature>
<feature type="transmembrane region" description="Helical" evidence="5">
    <location>
        <begin position="100"/>
        <end position="119"/>
    </location>
</feature>
<dbReference type="CDD" id="cd00637">
    <property type="entry name" value="7tm_classA_rhodopsin-like"/>
    <property type="match status" value="1"/>
</dbReference>
<sequence>PPLIFDLHPFDPNYFMAAVRNVVTMSPGLIAVVMLATILYRRREMYKQYKLTVVFLTFGGFSLAVPILCFNLFMIIVIPLSPPFLISTFVCSFIKQFCAATMNSSFAISCAIAILRYVLVIHDRELRLAHLVAVYFLLAAPLYLYFVLVFFLGTSSKNDECPYFIKIDWSARPIVYFGYLTCIIVITDYCNIRILVFLMHHRRKMSTHTSVSGQMSHKERDQLHLSIGLLVQSITVTCTFGSTILFMLLFSYGISVPAWLSTITNTLSSISTLLNPLAAAIFIRPFRREMLTTITCSKV</sequence>
<keyword evidence="8" id="KW-1185">Reference proteome</keyword>
<reference evidence="8" key="1">
    <citation type="submission" date="2022-10" db="EMBL/GenBank/DDBJ databases">
        <title>Genome assembly of Pristionchus species.</title>
        <authorList>
            <person name="Yoshida K."/>
            <person name="Sommer R.J."/>
        </authorList>
    </citation>
    <scope>NUCLEOTIDE SEQUENCE [LARGE SCALE GENOMIC DNA]</scope>
    <source>
        <strain evidence="8">RS5460</strain>
    </source>
</reference>
<comment type="caution">
    <text evidence="7">The sequence shown here is derived from an EMBL/GenBank/DDBJ whole genome shotgun (WGS) entry which is preliminary data.</text>
</comment>
<comment type="subcellular location">
    <subcellularLocation>
        <location evidence="1">Membrane</location>
    </subcellularLocation>
</comment>
<dbReference type="PROSITE" id="PS50262">
    <property type="entry name" value="G_PROTEIN_RECEP_F1_2"/>
    <property type="match status" value="1"/>
</dbReference>
<feature type="domain" description="G-protein coupled receptors family 1 profile" evidence="6">
    <location>
        <begin position="31"/>
        <end position="279"/>
    </location>
</feature>
<feature type="non-terminal residue" evidence="7">
    <location>
        <position position="299"/>
    </location>
</feature>
<feature type="transmembrane region" description="Helical" evidence="5">
    <location>
        <begin position="258"/>
        <end position="283"/>
    </location>
</feature>
<evidence type="ECO:0000256" key="5">
    <source>
        <dbReference type="SAM" id="Phobius"/>
    </source>
</evidence>
<dbReference type="AlphaFoldDB" id="A0AAN5HZJ6"/>
<evidence type="ECO:0000256" key="3">
    <source>
        <dbReference type="ARBA" id="ARBA00022989"/>
    </source>
</evidence>
<dbReference type="InterPro" id="IPR010601">
    <property type="entry name" value="DUF1182"/>
</dbReference>
<evidence type="ECO:0000259" key="6">
    <source>
        <dbReference type="PROSITE" id="PS50262"/>
    </source>
</evidence>
<dbReference type="PANTHER" id="PTHR38614:SF1">
    <property type="entry name" value="G_PROTEIN_RECEP_F1_2 DOMAIN-CONTAINING PROTEIN"/>
    <property type="match status" value="1"/>
</dbReference>
<dbReference type="Proteomes" id="UP001328107">
    <property type="component" value="Unassembled WGS sequence"/>
</dbReference>
<dbReference type="GO" id="GO:0016020">
    <property type="term" value="C:membrane"/>
    <property type="evidence" value="ECO:0007669"/>
    <property type="project" value="UniProtKB-SubCell"/>
</dbReference>
<evidence type="ECO:0000256" key="4">
    <source>
        <dbReference type="ARBA" id="ARBA00023136"/>
    </source>
</evidence>
<dbReference type="InterPro" id="IPR017452">
    <property type="entry name" value="GPCR_Rhodpsn_7TM"/>
</dbReference>
<dbReference type="SUPFAM" id="SSF81321">
    <property type="entry name" value="Family A G protein-coupled receptor-like"/>
    <property type="match status" value="1"/>
</dbReference>
<dbReference type="Pfam" id="PF06681">
    <property type="entry name" value="DUF1182"/>
    <property type="match status" value="1"/>
</dbReference>
<name>A0AAN5HZJ6_9BILA</name>
<feature type="non-terminal residue" evidence="7">
    <location>
        <position position="1"/>
    </location>
</feature>
<keyword evidence="2 5" id="KW-0812">Transmembrane</keyword>
<feature type="transmembrane region" description="Helical" evidence="5">
    <location>
        <begin position="131"/>
        <end position="154"/>
    </location>
</feature>